<feature type="domain" description="Ion transport" evidence="14">
    <location>
        <begin position="61"/>
        <end position="113"/>
    </location>
</feature>
<dbReference type="Pfam" id="PF00520">
    <property type="entry name" value="Ion_trans"/>
    <property type="match status" value="1"/>
</dbReference>
<evidence type="ECO:0000256" key="5">
    <source>
        <dbReference type="ARBA" id="ARBA00022692"/>
    </source>
</evidence>
<dbReference type="GO" id="GO:0007268">
    <property type="term" value="P:chemical synaptic transmission"/>
    <property type="evidence" value="ECO:0007669"/>
    <property type="project" value="TreeGrafter"/>
</dbReference>
<evidence type="ECO:0000256" key="8">
    <source>
        <dbReference type="ARBA" id="ARBA00022989"/>
    </source>
</evidence>
<dbReference type="InterPro" id="IPR005821">
    <property type="entry name" value="Ion_trans_dom"/>
</dbReference>
<evidence type="ECO:0000256" key="11">
    <source>
        <dbReference type="ARBA" id="ARBA00023180"/>
    </source>
</evidence>
<comment type="subcellular location">
    <subcellularLocation>
        <location evidence="1">Membrane</location>
        <topology evidence="1">Multi-pass membrane protein</topology>
    </subcellularLocation>
</comment>
<dbReference type="EMBL" id="GEEE01018574">
    <property type="protein sequence ID" value="JAP44651.1"/>
    <property type="molecule type" value="Transcribed_RNA"/>
</dbReference>
<dbReference type="SUPFAM" id="SSF81324">
    <property type="entry name" value="Voltage-gated potassium channels"/>
    <property type="match status" value="1"/>
</dbReference>
<evidence type="ECO:0000256" key="3">
    <source>
        <dbReference type="ARBA" id="ARBA00022568"/>
    </source>
</evidence>
<feature type="transmembrane region" description="Helical" evidence="13">
    <location>
        <begin position="99"/>
        <end position="118"/>
    </location>
</feature>
<evidence type="ECO:0000256" key="2">
    <source>
        <dbReference type="ARBA" id="ARBA00022448"/>
    </source>
</evidence>
<evidence type="ECO:0000313" key="15">
    <source>
        <dbReference type="EMBL" id="JAP44651.1"/>
    </source>
</evidence>
<name>A0A0X3NXZ4_SCHSO</name>
<evidence type="ECO:0000256" key="9">
    <source>
        <dbReference type="ARBA" id="ARBA00023065"/>
    </source>
</evidence>
<dbReference type="Gene3D" id="1.20.120.350">
    <property type="entry name" value="Voltage-gated potassium channels. Chain C"/>
    <property type="match status" value="1"/>
</dbReference>
<evidence type="ECO:0000259" key="14">
    <source>
        <dbReference type="Pfam" id="PF00520"/>
    </source>
</evidence>
<protein>
    <submittedName>
        <fullName evidence="15">Voltage-dependent calcium channel type A subunit alpha-1</fullName>
    </submittedName>
</protein>
<dbReference type="AlphaFoldDB" id="A0A0X3NXZ4"/>
<dbReference type="GO" id="GO:0045202">
    <property type="term" value="C:synapse"/>
    <property type="evidence" value="ECO:0007669"/>
    <property type="project" value="GOC"/>
</dbReference>
<evidence type="ECO:0000256" key="6">
    <source>
        <dbReference type="ARBA" id="ARBA00022837"/>
    </source>
</evidence>
<keyword evidence="6" id="KW-0106">Calcium</keyword>
<dbReference type="PANTHER" id="PTHR45628">
    <property type="entry name" value="VOLTAGE-DEPENDENT CALCIUM CHANNEL TYPE A SUBUNIT ALPHA-1"/>
    <property type="match status" value="1"/>
</dbReference>
<feature type="transmembrane region" description="Helical" evidence="13">
    <location>
        <begin position="60"/>
        <end position="79"/>
    </location>
</feature>
<keyword evidence="2" id="KW-0813">Transport</keyword>
<keyword evidence="8 13" id="KW-1133">Transmembrane helix</keyword>
<keyword evidence="9" id="KW-0406">Ion transport</keyword>
<evidence type="ECO:0000256" key="7">
    <source>
        <dbReference type="ARBA" id="ARBA00022882"/>
    </source>
</evidence>
<keyword evidence="3" id="KW-0109">Calcium transport</keyword>
<keyword evidence="4" id="KW-0107">Calcium channel</keyword>
<keyword evidence="12" id="KW-0407">Ion channel</keyword>
<dbReference type="InterPro" id="IPR050599">
    <property type="entry name" value="VDCC_alpha-1_subunit"/>
</dbReference>
<evidence type="ECO:0000256" key="4">
    <source>
        <dbReference type="ARBA" id="ARBA00022673"/>
    </source>
</evidence>
<dbReference type="PANTHER" id="PTHR45628:SF7">
    <property type="entry name" value="VOLTAGE-DEPENDENT CALCIUM CHANNEL TYPE A SUBUNIT ALPHA-1"/>
    <property type="match status" value="1"/>
</dbReference>
<dbReference type="InterPro" id="IPR027359">
    <property type="entry name" value="Volt_channel_dom_sf"/>
</dbReference>
<dbReference type="GO" id="GO:0098703">
    <property type="term" value="P:calcium ion import across plasma membrane"/>
    <property type="evidence" value="ECO:0007669"/>
    <property type="project" value="TreeGrafter"/>
</dbReference>
<sequence length="130" mass="14920">MSITFCRFGQQFVSVESDDTGHVTKTETKRQGKPVLPYSSMFIFAPNNGIRRFCHFVVNLRYFDLFIMIVICASSIALATEDPVAENSTRNKILEHFDYAFTGVFTVEMVLKVSLSWLKNSRVDFPQSKY</sequence>
<reference evidence="15" key="1">
    <citation type="submission" date="2016-01" db="EMBL/GenBank/DDBJ databases">
        <title>Reference transcriptome for the parasite Schistocephalus solidus: insights into the molecular evolution of parasitism.</title>
        <authorList>
            <person name="Hebert F.O."/>
            <person name="Grambauer S."/>
            <person name="Barber I."/>
            <person name="Landry C.R."/>
            <person name="Aubin-Horth N."/>
        </authorList>
    </citation>
    <scope>NUCLEOTIDE SEQUENCE</scope>
</reference>
<evidence type="ECO:0000256" key="10">
    <source>
        <dbReference type="ARBA" id="ARBA00023136"/>
    </source>
</evidence>
<evidence type="ECO:0000256" key="13">
    <source>
        <dbReference type="SAM" id="Phobius"/>
    </source>
</evidence>
<proteinExistence type="predicted"/>
<keyword evidence="11" id="KW-0325">Glycoprotein</keyword>
<evidence type="ECO:0000256" key="1">
    <source>
        <dbReference type="ARBA" id="ARBA00004141"/>
    </source>
</evidence>
<keyword evidence="10 13" id="KW-0472">Membrane</keyword>
<keyword evidence="7" id="KW-0851">Voltage-gated channel</keyword>
<keyword evidence="5 13" id="KW-0812">Transmembrane</keyword>
<evidence type="ECO:0000256" key="12">
    <source>
        <dbReference type="ARBA" id="ARBA00023303"/>
    </source>
</evidence>
<gene>
    <name evidence="15" type="primary">CAC1A</name>
    <name evidence="15" type="ORF">TR117297</name>
</gene>
<dbReference type="GO" id="GO:0005891">
    <property type="term" value="C:voltage-gated calcium channel complex"/>
    <property type="evidence" value="ECO:0007669"/>
    <property type="project" value="TreeGrafter"/>
</dbReference>
<dbReference type="GO" id="GO:0008331">
    <property type="term" value="F:high voltage-gated calcium channel activity"/>
    <property type="evidence" value="ECO:0007669"/>
    <property type="project" value="TreeGrafter"/>
</dbReference>
<accession>A0A0X3NXZ4</accession>
<organism evidence="15">
    <name type="scientific">Schistocephalus solidus</name>
    <name type="common">Tapeworm</name>
    <dbReference type="NCBI Taxonomy" id="70667"/>
    <lineage>
        <taxon>Eukaryota</taxon>
        <taxon>Metazoa</taxon>
        <taxon>Spiralia</taxon>
        <taxon>Lophotrochozoa</taxon>
        <taxon>Platyhelminthes</taxon>
        <taxon>Cestoda</taxon>
        <taxon>Eucestoda</taxon>
        <taxon>Diphyllobothriidea</taxon>
        <taxon>Diphyllobothriidae</taxon>
        <taxon>Schistocephalus</taxon>
    </lineage>
</organism>